<dbReference type="AlphaFoldDB" id="A0A9D4ELA5"/>
<dbReference type="Gene3D" id="2.60.40.10">
    <property type="entry name" value="Immunoglobulins"/>
    <property type="match status" value="1"/>
</dbReference>
<feature type="region of interest" description="Disordered" evidence="1">
    <location>
        <begin position="232"/>
        <end position="266"/>
    </location>
</feature>
<feature type="compositionally biased region" description="Polar residues" evidence="1">
    <location>
        <begin position="256"/>
        <end position="266"/>
    </location>
</feature>
<evidence type="ECO:0000256" key="2">
    <source>
        <dbReference type="SAM" id="Phobius"/>
    </source>
</evidence>
<name>A0A9D4ELA5_DREPO</name>
<gene>
    <name evidence="4" type="ORF">DPMN_159220</name>
</gene>
<evidence type="ECO:0000256" key="3">
    <source>
        <dbReference type="SAM" id="SignalP"/>
    </source>
</evidence>
<keyword evidence="2" id="KW-1133">Transmembrane helix</keyword>
<feature type="chain" id="PRO_5039345386" description="Fibronectin type-III domain-containing protein" evidence="3">
    <location>
        <begin position="32"/>
        <end position="266"/>
    </location>
</feature>
<evidence type="ECO:0000256" key="1">
    <source>
        <dbReference type="SAM" id="MobiDB-lite"/>
    </source>
</evidence>
<feature type="compositionally biased region" description="Basic and acidic residues" evidence="1">
    <location>
        <begin position="242"/>
        <end position="253"/>
    </location>
</feature>
<keyword evidence="2" id="KW-0812">Transmembrane</keyword>
<keyword evidence="3" id="KW-0732">Signal</keyword>
<keyword evidence="5" id="KW-1185">Reference proteome</keyword>
<comment type="caution">
    <text evidence="4">The sequence shown here is derived from an EMBL/GenBank/DDBJ whole genome shotgun (WGS) entry which is preliminary data.</text>
</comment>
<reference evidence="4" key="2">
    <citation type="submission" date="2020-11" db="EMBL/GenBank/DDBJ databases">
        <authorList>
            <person name="McCartney M.A."/>
            <person name="Auch B."/>
            <person name="Kono T."/>
            <person name="Mallez S."/>
            <person name="Becker A."/>
            <person name="Gohl D.M."/>
            <person name="Silverstein K.A.T."/>
            <person name="Koren S."/>
            <person name="Bechman K.B."/>
            <person name="Herman A."/>
            <person name="Abrahante J.E."/>
            <person name="Garbe J."/>
        </authorList>
    </citation>
    <scope>NUCLEOTIDE SEQUENCE</scope>
    <source>
        <strain evidence="4">Duluth1</strain>
        <tissue evidence="4">Whole animal</tissue>
    </source>
</reference>
<protein>
    <recommendedName>
        <fullName evidence="6">Fibronectin type-III domain-containing protein</fullName>
    </recommendedName>
</protein>
<evidence type="ECO:0000313" key="4">
    <source>
        <dbReference type="EMBL" id="KAH3781393.1"/>
    </source>
</evidence>
<feature type="transmembrane region" description="Helical" evidence="2">
    <location>
        <begin position="190"/>
        <end position="211"/>
    </location>
</feature>
<reference evidence="4" key="1">
    <citation type="journal article" date="2019" name="bioRxiv">
        <title>The Genome of the Zebra Mussel, Dreissena polymorpha: A Resource for Invasive Species Research.</title>
        <authorList>
            <person name="McCartney M.A."/>
            <person name="Auch B."/>
            <person name="Kono T."/>
            <person name="Mallez S."/>
            <person name="Zhang Y."/>
            <person name="Obille A."/>
            <person name="Becker A."/>
            <person name="Abrahante J.E."/>
            <person name="Garbe J."/>
            <person name="Badalamenti J.P."/>
            <person name="Herman A."/>
            <person name="Mangelson H."/>
            <person name="Liachko I."/>
            <person name="Sullivan S."/>
            <person name="Sone E.D."/>
            <person name="Koren S."/>
            <person name="Silverstein K.A.T."/>
            <person name="Beckman K.B."/>
            <person name="Gohl D.M."/>
        </authorList>
    </citation>
    <scope>NUCLEOTIDE SEQUENCE</scope>
    <source>
        <strain evidence="4">Duluth1</strain>
        <tissue evidence="4">Whole animal</tissue>
    </source>
</reference>
<dbReference type="EMBL" id="JAIWYP010000008">
    <property type="protein sequence ID" value="KAH3781393.1"/>
    <property type="molecule type" value="Genomic_DNA"/>
</dbReference>
<sequence>MSLLPIMATQLKVLDFTLMLLILVCSGICSSASELDNHGNPQHRIRHHNHRPSVSYAHREGQHALDQYVQSTDNGSAQPLQAPIGETLEINWLNSSLHEISINWTFANNYKTRGYIKNVVVEYFTDKGRFTSHPFKSDVMIYTLVDLVPDTIYTMCVYVNEVYGVNNASFWQHSKCVKLKTIEYIRRDSVLGLIITVGYFFFMAMLGYSQWKIRVCEIKRISKKRAKSLDNIPDESETSTMRTREFAERDRIHSSKPGSSIECNDT</sequence>
<dbReference type="Proteomes" id="UP000828390">
    <property type="component" value="Unassembled WGS sequence"/>
</dbReference>
<evidence type="ECO:0008006" key="6">
    <source>
        <dbReference type="Google" id="ProtNLM"/>
    </source>
</evidence>
<accession>A0A9D4ELA5</accession>
<feature type="signal peptide" evidence="3">
    <location>
        <begin position="1"/>
        <end position="31"/>
    </location>
</feature>
<dbReference type="SUPFAM" id="SSF49265">
    <property type="entry name" value="Fibronectin type III"/>
    <property type="match status" value="1"/>
</dbReference>
<proteinExistence type="predicted"/>
<keyword evidence="2" id="KW-0472">Membrane</keyword>
<organism evidence="4 5">
    <name type="scientific">Dreissena polymorpha</name>
    <name type="common">Zebra mussel</name>
    <name type="synonym">Mytilus polymorpha</name>
    <dbReference type="NCBI Taxonomy" id="45954"/>
    <lineage>
        <taxon>Eukaryota</taxon>
        <taxon>Metazoa</taxon>
        <taxon>Spiralia</taxon>
        <taxon>Lophotrochozoa</taxon>
        <taxon>Mollusca</taxon>
        <taxon>Bivalvia</taxon>
        <taxon>Autobranchia</taxon>
        <taxon>Heteroconchia</taxon>
        <taxon>Euheterodonta</taxon>
        <taxon>Imparidentia</taxon>
        <taxon>Neoheterodontei</taxon>
        <taxon>Myida</taxon>
        <taxon>Dreissenoidea</taxon>
        <taxon>Dreissenidae</taxon>
        <taxon>Dreissena</taxon>
    </lineage>
</organism>
<evidence type="ECO:0000313" key="5">
    <source>
        <dbReference type="Proteomes" id="UP000828390"/>
    </source>
</evidence>
<dbReference type="InterPro" id="IPR013783">
    <property type="entry name" value="Ig-like_fold"/>
</dbReference>
<dbReference type="InterPro" id="IPR036116">
    <property type="entry name" value="FN3_sf"/>
</dbReference>